<dbReference type="Proteomes" id="UP000639772">
    <property type="component" value="Chromosome 3"/>
</dbReference>
<name>A0A835VA74_VANPL</name>
<comment type="caution">
    <text evidence="1">The sequence shown here is derived from an EMBL/GenBank/DDBJ whole genome shotgun (WGS) entry which is preliminary data.</text>
</comment>
<dbReference type="AlphaFoldDB" id="A0A835VA74"/>
<proteinExistence type="predicted"/>
<gene>
    <name evidence="1" type="ORF">HPP92_008075</name>
</gene>
<sequence length="126" mass="14349">MTNNIQSVTITTAFWNSAVVLCIKQCSHRLCSNCIRPFVSQQKPSQRMKHKSICHKSLRCEVSFNLFICHPFLSECCNTVTDESSMQIFIDIVGLQPRRQATTHLIGVACVKTPKEVVRFLLRFSS</sequence>
<protein>
    <submittedName>
        <fullName evidence="1">Uncharacterized protein</fullName>
    </submittedName>
</protein>
<accession>A0A835VA74</accession>
<evidence type="ECO:0000313" key="2">
    <source>
        <dbReference type="Proteomes" id="UP000639772"/>
    </source>
</evidence>
<dbReference type="EMBL" id="JADCNM010000003">
    <property type="protein sequence ID" value="KAG0491212.1"/>
    <property type="molecule type" value="Genomic_DNA"/>
</dbReference>
<reference evidence="1 2" key="1">
    <citation type="journal article" date="2020" name="Nat. Food">
        <title>A phased Vanilla planifolia genome enables genetic improvement of flavour and production.</title>
        <authorList>
            <person name="Hasing T."/>
            <person name="Tang H."/>
            <person name="Brym M."/>
            <person name="Khazi F."/>
            <person name="Huang T."/>
            <person name="Chambers A.H."/>
        </authorList>
    </citation>
    <scope>NUCLEOTIDE SEQUENCE [LARGE SCALE GENOMIC DNA]</scope>
    <source>
        <tissue evidence="1">Leaf</tissue>
    </source>
</reference>
<evidence type="ECO:0000313" key="1">
    <source>
        <dbReference type="EMBL" id="KAG0491212.1"/>
    </source>
</evidence>
<organism evidence="1 2">
    <name type="scientific">Vanilla planifolia</name>
    <name type="common">Vanilla</name>
    <dbReference type="NCBI Taxonomy" id="51239"/>
    <lineage>
        <taxon>Eukaryota</taxon>
        <taxon>Viridiplantae</taxon>
        <taxon>Streptophyta</taxon>
        <taxon>Embryophyta</taxon>
        <taxon>Tracheophyta</taxon>
        <taxon>Spermatophyta</taxon>
        <taxon>Magnoliopsida</taxon>
        <taxon>Liliopsida</taxon>
        <taxon>Asparagales</taxon>
        <taxon>Orchidaceae</taxon>
        <taxon>Vanilloideae</taxon>
        <taxon>Vanilleae</taxon>
        <taxon>Vanilla</taxon>
    </lineage>
</organism>